<dbReference type="GO" id="GO:0030992">
    <property type="term" value="C:intraciliary transport particle B"/>
    <property type="evidence" value="ECO:0007669"/>
    <property type="project" value="TreeGrafter"/>
</dbReference>
<reference evidence="9" key="2">
    <citation type="submission" date="2025-08" db="UniProtKB">
        <authorList>
            <consortium name="Ensembl"/>
        </authorList>
    </citation>
    <scope>IDENTIFICATION</scope>
</reference>
<keyword evidence="6" id="KW-0206">Cytoskeleton</keyword>
<dbReference type="OMA" id="QYIRRYT"/>
<evidence type="ECO:0000256" key="4">
    <source>
        <dbReference type="ARBA" id="ARBA00022490"/>
    </source>
</evidence>
<evidence type="ECO:0000256" key="6">
    <source>
        <dbReference type="ARBA" id="ARBA00023212"/>
    </source>
</evidence>
<comment type="similarity">
    <text evidence="2">Belongs to the IFT46 family.</text>
</comment>
<evidence type="ECO:0000256" key="5">
    <source>
        <dbReference type="ARBA" id="ARBA00023069"/>
    </source>
</evidence>
<dbReference type="OrthoDB" id="2119217at2759"/>
<dbReference type="GeneTree" id="ENSGT00390000005544"/>
<feature type="compositionally biased region" description="Basic and acidic residues" evidence="8">
    <location>
        <begin position="65"/>
        <end position="76"/>
    </location>
</feature>
<keyword evidence="10" id="KW-1185">Reference proteome</keyword>
<organism evidence="9 10">
    <name type="scientific">Anabas testudineus</name>
    <name type="common">Climbing perch</name>
    <name type="synonym">Anthias testudineus</name>
    <dbReference type="NCBI Taxonomy" id="64144"/>
    <lineage>
        <taxon>Eukaryota</taxon>
        <taxon>Metazoa</taxon>
        <taxon>Chordata</taxon>
        <taxon>Craniata</taxon>
        <taxon>Vertebrata</taxon>
        <taxon>Euteleostomi</taxon>
        <taxon>Actinopterygii</taxon>
        <taxon>Neopterygii</taxon>
        <taxon>Teleostei</taxon>
        <taxon>Neoteleostei</taxon>
        <taxon>Acanthomorphata</taxon>
        <taxon>Anabantaria</taxon>
        <taxon>Anabantiformes</taxon>
        <taxon>Anabantoidei</taxon>
        <taxon>Anabantidae</taxon>
        <taxon>Anabas</taxon>
    </lineage>
</organism>
<dbReference type="GO" id="GO:0005815">
    <property type="term" value="C:microtubule organizing center"/>
    <property type="evidence" value="ECO:0007669"/>
    <property type="project" value="TreeGrafter"/>
</dbReference>
<dbReference type="RefSeq" id="XP_026225239.1">
    <property type="nucleotide sequence ID" value="XM_026369454.1"/>
</dbReference>
<dbReference type="Pfam" id="PF12317">
    <property type="entry name" value="IFT46_B_C"/>
    <property type="match status" value="1"/>
</dbReference>
<evidence type="ECO:0000256" key="7">
    <source>
        <dbReference type="ARBA" id="ARBA00023273"/>
    </source>
</evidence>
<dbReference type="GO" id="GO:0031514">
    <property type="term" value="C:motile cilium"/>
    <property type="evidence" value="ECO:0007669"/>
    <property type="project" value="TreeGrafter"/>
</dbReference>
<evidence type="ECO:0000313" key="9">
    <source>
        <dbReference type="Ensembl" id="ENSATEP00000004770.2"/>
    </source>
</evidence>
<dbReference type="AlphaFoldDB" id="A0A3Q1HBM5"/>
<feature type="compositionally biased region" description="Acidic residues" evidence="8">
    <location>
        <begin position="20"/>
        <end position="29"/>
    </location>
</feature>
<feature type="compositionally biased region" description="Acidic residues" evidence="8">
    <location>
        <begin position="85"/>
        <end position="110"/>
    </location>
</feature>
<dbReference type="Proteomes" id="UP000265040">
    <property type="component" value="Chromosome 18"/>
</dbReference>
<dbReference type="FunCoup" id="A0A3Q1HBM5">
    <property type="interactions" value="1213"/>
</dbReference>
<dbReference type="Ensembl" id="ENSATET00000004848.3">
    <property type="protein sequence ID" value="ENSATEP00000004770.2"/>
    <property type="gene ID" value="ENSATEG00000003350.3"/>
</dbReference>
<dbReference type="GO" id="GO:0042073">
    <property type="term" value="P:intraciliary transport"/>
    <property type="evidence" value="ECO:0007669"/>
    <property type="project" value="InterPro"/>
</dbReference>
<dbReference type="PANTHER" id="PTHR13376">
    <property type="entry name" value="INTRAFLAGELLAR TRANSPORT PROTEIN 46 HOMOLOG"/>
    <property type="match status" value="1"/>
</dbReference>
<evidence type="ECO:0000256" key="8">
    <source>
        <dbReference type="SAM" id="MobiDB-lite"/>
    </source>
</evidence>
<evidence type="ECO:0000256" key="3">
    <source>
        <dbReference type="ARBA" id="ARBA00017206"/>
    </source>
</evidence>
<gene>
    <name evidence="9" type="primary">IFT46</name>
</gene>
<accession>A0A3Q1HBM5</accession>
<keyword evidence="5" id="KW-0969">Cilium</keyword>
<reference evidence="9" key="1">
    <citation type="submission" date="2021-04" db="EMBL/GenBank/DDBJ databases">
        <authorList>
            <consortium name="Wellcome Sanger Institute Data Sharing"/>
        </authorList>
    </citation>
    <scope>NUCLEOTIDE SEQUENCE [LARGE SCALE GENOMIC DNA]</scope>
</reference>
<feature type="compositionally biased region" description="Basic and acidic residues" evidence="8">
    <location>
        <begin position="1"/>
        <end position="11"/>
    </location>
</feature>
<dbReference type="GO" id="GO:0060271">
    <property type="term" value="P:cilium assembly"/>
    <property type="evidence" value="ECO:0007669"/>
    <property type="project" value="TreeGrafter"/>
</dbReference>
<dbReference type="PANTHER" id="PTHR13376:SF0">
    <property type="entry name" value="INTRAFLAGELLAR TRANSPORT PROTEIN 46 HOMOLOG"/>
    <property type="match status" value="1"/>
</dbReference>
<dbReference type="STRING" id="64144.ENSATEP00000004770"/>
<comment type="subcellular location">
    <subcellularLocation>
        <location evidence="1">Cytoplasm</location>
        <location evidence="1">Cytoskeleton</location>
        <location evidence="1">Cilium basal body</location>
    </subcellularLocation>
</comment>
<keyword evidence="7" id="KW-0966">Cell projection</keyword>
<dbReference type="InParanoid" id="A0A3Q1HBM5"/>
<evidence type="ECO:0000256" key="2">
    <source>
        <dbReference type="ARBA" id="ARBA00007700"/>
    </source>
</evidence>
<proteinExistence type="inferred from homology"/>
<sequence>MERTDRGKDTSLLKNQPYDESLEVVDSEEVASVYSPTPSGQRQSESRRRVRGLMSANSSSDEFDEDHKPQRAKEPLIRQPGVSPDNEDEEDDDDDDDDSDEEETDDDDEPGLPPEGAYDPADYANLPVSTEIKELFQYITRYTPQTIELDHSLKPFIPDFIPAVGDIDAFLKVPRADGIADGLGLLVLDEPSVKQSDPTVMSLWLSEETKQHGATELKKVTSVASPQSNPRVVDSWVESISALHRSKPPASVHYARPMPDIDSLMQEWPAELEELLGRLELPPARLQCGLTEYADIICSLLDIPVYSSRIQSLHLLFSLYLEFRDSQHFTRRAHT</sequence>
<keyword evidence="4" id="KW-0963">Cytoplasm</keyword>
<name>A0A3Q1HBM5_ANATE</name>
<dbReference type="GeneID" id="113168436"/>
<evidence type="ECO:0000313" key="10">
    <source>
        <dbReference type="Proteomes" id="UP000265040"/>
    </source>
</evidence>
<reference evidence="9" key="3">
    <citation type="submission" date="2025-09" db="UniProtKB">
        <authorList>
            <consortium name="Ensembl"/>
        </authorList>
    </citation>
    <scope>IDENTIFICATION</scope>
</reference>
<protein>
    <recommendedName>
        <fullName evidence="3">Intraflagellar transport protein 46 homolog</fullName>
    </recommendedName>
</protein>
<feature type="region of interest" description="Disordered" evidence="8">
    <location>
        <begin position="1"/>
        <end position="123"/>
    </location>
</feature>
<evidence type="ECO:0000256" key="1">
    <source>
        <dbReference type="ARBA" id="ARBA00004120"/>
    </source>
</evidence>
<dbReference type="InterPro" id="IPR022088">
    <property type="entry name" value="Intraflagellar_transp_cmplxB"/>
</dbReference>